<proteinExistence type="predicted"/>
<gene>
    <name evidence="1" type="ORF">PACLA_8A070605</name>
</gene>
<dbReference type="EMBL" id="CACRXK020001824">
    <property type="protein sequence ID" value="CAB3991309.1"/>
    <property type="molecule type" value="Genomic_DNA"/>
</dbReference>
<keyword evidence="2" id="KW-1185">Reference proteome</keyword>
<protein>
    <submittedName>
        <fullName evidence="1">Uncharacterized protein</fullName>
    </submittedName>
</protein>
<reference evidence="1" key="1">
    <citation type="submission" date="2020-04" db="EMBL/GenBank/DDBJ databases">
        <authorList>
            <person name="Alioto T."/>
            <person name="Alioto T."/>
            <person name="Gomez Garrido J."/>
        </authorList>
    </citation>
    <scope>NUCLEOTIDE SEQUENCE</scope>
    <source>
        <strain evidence="1">A484AB</strain>
    </source>
</reference>
<accession>A0A7D9HVD0</accession>
<evidence type="ECO:0000313" key="1">
    <source>
        <dbReference type="EMBL" id="CAB3991309.1"/>
    </source>
</evidence>
<sequence>MGELGLGWEILLTICDILNIGPPVYSDSAYQKHNQSVNLATRKVLEERLNIGAAGRLDIVMKELKMSAGFYTKTGSGRKNDKRVKQANARAQVKFKEARQKIQQAKLAEEARSNARKGVTYESAAFNVDCFSGSTKRKRMTGKVVVKRAKASCQEKNRASNTLITLKQQVPTEIKL</sequence>
<comment type="caution">
    <text evidence="1">The sequence shown here is derived from an EMBL/GenBank/DDBJ whole genome shotgun (WGS) entry which is preliminary data.</text>
</comment>
<dbReference type="Proteomes" id="UP001152795">
    <property type="component" value="Unassembled WGS sequence"/>
</dbReference>
<evidence type="ECO:0000313" key="2">
    <source>
        <dbReference type="Proteomes" id="UP001152795"/>
    </source>
</evidence>
<organism evidence="1 2">
    <name type="scientific">Paramuricea clavata</name>
    <name type="common">Red gorgonian</name>
    <name type="synonym">Violescent sea-whip</name>
    <dbReference type="NCBI Taxonomy" id="317549"/>
    <lineage>
        <taxon>Eukaryota</taxon>
        <taxon>Metazoa</taxon>
        <taxon>Cnidaria</taxon>
        <taxon>Anthozoa</taxon>
        <taxon>Octocorallia</taxon>
        <taxon>Malacalcyonacea</taxon>
        <taxon>Plexauridae</taxon>
        <taxon>Paramuricea</taxon>
    </lineage>
</organism>
<dbReference type="AlphaFoldDB" id="A0A7D9HVD0"/>
<name>A0A7D9HVD0_PARCT</name>
<dbReference type="OrthoDB" id="10060618at2759"/>